<reference evidence="3" key="1">
    <citation type="journal article" date="2019" name="Int. J. Syst. Evol. Microbiol.">
        <title>The Global Catalogue of Microorganisms (GCM) 10K type strain sequencing project: providing services to taxonomists for standard genome sequencing and annotation.</title>
        <authorList>
            <consortium name="The Broad Institute Genomics Platform"/>
            <consortium name="The Broad Institute Genome Sequencing Center for Infectious Disease"/>
            <person name="Wu L."/>
            <person name="Ma J."/>
        </authorList>
    </citation>
    <scope>NUCLEOTIDE SEQUENCE [LARGE SCALE GENOMIC DNA]</scope>
    <source>
        <strain evidence="3">NBRC 108730</strain>
    </source>
</reference>
<feature type="region of interest" description="Disordered" evidence="1">
    <location>
        <begin position="41"/>
        <end position="70"/>
    </location>
</feature>
<accession>A0ABQ6JMB7</accession>
<dbReference type="EMBL" id="BSUZ01000003">
    <property type="protein sequence ID" value="GMA89426.1"/>
    <property type="molecule type" value="Genomic_DNA"/>
</dbReference>
<feature type="region of interest" description="Disordered" evidence="1">
    <location>
        <begin position="90"/>
        <end position="116"/>
    </location>
</feature>
<keyword evidence="3" id="KW-1185">Reference proteome</keyword>
<name>A0ABQ6JMB7_9ACTN</name>
<organism evidence="2 3">
    <name type="scientific">Angustibacter aerolatus</name>
    <dbReference type="NCBI Taxonomy" id="1162965"/>
    <lineage>
        <taxon>Bacteria</taxon>
        <taxon>Bacillati</taxon>
        <taxon>Actinomycetota</taxon>
        <taxon>Actinomycetes</taxon>
        <taxon>Kineosporiales</taxon>
        <taxon>Kineosporiaceae</taxon>
    </lineage>
</organism>
<protein>
    <submittedName>
        <fullName evidence="2">Uncharacterized protein</fullName>
    </submittedName>
</protein>
<sequence>MDSARGRPGKRHTAQCVRLLVHLRCGADFVGPIGTGCAGAESFPSHLRASDPDRPTGAGKPGSLALDHRGGRRSADALYSFLAPLISSAEHHHRGGRPGSRLRCAPAGCLSPPDRS</sequence>
<gene>
    <name evidence="2" type="ORF">GCM10025868_46760</name>
</gene>
<evidence type="ECO:0000256" key="1">
    <source>
        <dbReference type="SAM" id="MobiDB-lite"/>
    </source>
</evidence>
<proteinExistence type="predicted"/>
<evidence type="ECO:0000313" key="2">
    <source>
        <dbReference type="EMBL" id="GMA89426.1"/>
    </source>
</evidence>
<evidence type="ECO:0000313" key="3">
    <source>
        <dbReference type="Proteomes" id="UP001157017"/>
    </source>
</evidence>
<comment type="caution">
    <text evidence="2">The sequence shown here is derived from an EMBL/GenBank/DDBJ whole genome shotgun (WGS) entry which is preliminary data.</text>
</comment>
<dbReference type="Proteomes" id="UP001157017">
    <property type="component" value="Unassembled WGS sequence"/>
</dbReference>